<sequence>MINRIKIAFTANPLITVLGILLLIRLLSLAIYPLMDTTEARYGEMARLMAETGNWLTPLFNYDVPFWGKPPLHTWMSAAGIEVFGVTEFAVRFPHWCAAVFVIALTAYLAKTLRLSVVKVAIVLTSTVVFYVSAGAVMTDMALTVGMTLAMVGFYLCWQGSKKWGYLGFAGLAIGLLAKGPVILVLMGLSVGLWLIWGFGLIKPWKELVKRVPLVSGLLLMLLLSLPWYLMAEQATPGFLEYFILGEHWLRFVDSGWQGDLYGSAHDEPRGTIWLFFAVAALPWTLFIPRALWRLWRKGIGFDLQTKFFLCWMVSPMILFTFAGNVLPAYVLPGVPAVALLLVYAWKGESIPLFKTLALTISMLLLLTAIVLGLGPSKDKSDRWLLEQRTQTIPTYYWDKLDFSSRFYSQGKAQLLQNKDEYRQSMTSPHYLVIEIKQLRLTNDFSMCQLQAERKRKALLLCGRS</sequence>
<feature type="transmembrane region" description="Helical" evidence="8">
    <location>
        <begin position="93"/>
        <end position="110"/>
    </location>
</feature>
<keyword evidence="6 8" id="KW-1133">Transmembrane helix</keyword>
<feature type="transmembrane region" description="Helical" evidence="8">
    <location>
        <begin position="351"/>
        <end position="374"/>
    </location>
</feature>
<evidence type="ECO:0000256" key="3">
    <source>
        <dbReference type="ARBA" id="ARBA00022676"/>
    </source>
</evidence>
<dbReference type="EMBL" id="CP045503">
    <property type="protein sequence ID" value="QPG59703.1"/>
    <property type="molecule type" value="Genomic_DNA"/>
</dbReference>
<evidence type="ECO:0000259" key="9">
    <source>
        <dbReference type="Pfam" id="PF02366"/>
    </source>
</evidence>
<feature type="domain" description="ArnT-like N-terminal" evidence="9">
    <location>
        <begin position="22"/>
        <end position="243"/>
    </location>
</feature>
<feature type="transmembrane region" description="Helical" evidence="8">
    <location>
        <begin position="212"/>
        <end position="230"/>
    </location>
</feature>
<dbReference type="InterPro" id="IPR003342">
    <property type="entry name" value="ArnT-like_N"/>
</dbReference>
<organism evidence="10 11">
    <name type="scientific">Shewanella eurypsychrophilus</name>
    <dbReference type="NCBI Taxonomy" id="2593656"/>
    <lineage>
        <taxon>Bacteria</taxon>
        <taxon>Pseudomonadati</taxon>
        <taxon>Pseudomonadota</taxon>
        <taxon>Gammaproteobacteria</taxon>
        <taxon>Alteromonadales</taxon>
        <taxon>Shewanellaceae</taxon>
        <taxon>Shewanella</taxon>
    </lineage>
</organism>
<feature type="transmembrane region" description="Helical" evidence="8">
    <location>
        <begin position="122"/>
        <end position="155"/>
    </location>
</feature>
<dbReference type="Proteomes" id="UP000316416">
    <property type="component" value="Chromosome"/>
</dbReference>
<feature type="transmembrane region" description="Helical" evidence="8">
    <location>
        <begin position="273"/>
        <end position="296"/>
    </location>
</feature>
<feature type="transmembrane region" description="Helical" evidence="8">
    <location>
        <begin position="167"/>
        <end position="200"/>
    </location>
</feature>
<evidence type="ECO:0000256" key="4">
    <source>
        <dbReference type="ARBA" id="ARBA00022679"/>
    </source>
</evidence>
<dbReference type="PANTHER" id="PTHR33908:SF3">
    <property type="entry name" value="UNDECAPRENYL PHOSPHATE-ALPHA-4-AMINO-4-DEOXY-L-ARABINOSE ARABINOSYL TRANSFERASE"/>
    <property type="match status" value="1"/>
</dbReference>
<keyword evidence="5 8" id="KW-0812">Transmembrane</keyword>
<accession>A0ABX6VB04</accession>
<evidence type="ECO:0000256" key="1">
    <source>
        <dbReference type="ARBA" id="ARBA00004651"/>
    </source>
</evidence>
<feature type="transmembrane region" description="Helical" evidence="8">
    <location>
        <begin position="308"/>
        <end position="331"/>
    </location>
</feature>
<proteinExistence type="predicted"/>
<keyword evidence="3" id="KW-0328">Glycosyltransferase</keyword>
<gene>
    <name evidence="10" type="ORF">FM038_021715</name>
</gene>
<comment type="subcellular location">
    <subcellularLocation>
        <location evidence="1">Cell membrane</location>
        <topology evidence="1">Multi-pass membrane protein</topology>
    </subcellularLocation>
</comment>
<keyword evidence="7 8" id="KW-0472">Membrane</keyword>
<evidence type="ECO:0000256" key="2">
    <source>
        <dbReference type="ARBA" id="ARBA00022475"/>
    </source>
</evidence>
<keyword evidence="2" id="KW-1003">Cell membrane</keyword>
<evidence type="ECO:0000313" key="11">
    <source>
        <dbReference type="Proteomes" id="UP000316416"/>
    </source>
</evidence>
<protein>
    <submittedName>
        <fullName evidence="10">Glycosyltransferase family 39 protein</fullName>
    </submittedName>
</protein>
<dbReference type="RefSeq" id="WP_142873865.1">
    <property type="nucleotide sequence ID" value="NZ_CP045503.2"/>
</dbReference>
<evidence type="ECO:0000256" key="8">
    <source>
        <dbReference type="SAM" id="Phobius"/>
    </source>
</evidence>
<keyword evidence="11" id="KW-1185">Reference proteome</keyword>
<evidence type="ECO:0000256" key="6">
    <source>
        <dbReference type="ARBA" id="ARBA00022989"/>
    </source>
</evidence>
<evidence type="ECO:0000313" key="10">
    <source>
        <dbReference type="EMBL" id="QPG59703.1"/>
    </source>
</evidence>
<dbReference type="Pfam" id="PF02366">
    <property type="entry name" value="PMT"/>
    <property type="match status" value="1"/>
</dbReference>
<dbReference type="InterPro" id="IPR050297">
    <property type="entry name" value="LipidA_mod_glycosyltrf_83"/>
</dbReference>
<dbReference type="PANTHER" id="PTHR33908">
    <property type="entry name" value="MANNOSYLTRANSFERASE YKCB-RELATED"/>
    <property type="match status" value="1"/>
</dbReference>
<evidence type="ECO:0000256" key="7">
    <source>
        <dbReference type="ARBA" id="ARBA00023136"/>
    </source>
</evidence>
<feature type="transmembrane region" description="Helical" evidence="8">
    <location>
        <begin position="12"/>
        <end position="35"/>
    </location>
</feature>
<name>A0ABX6VB04_9GAMM</name>
<reference evidence="10" key="1">
    <citation type="submission" date="2021-07" db="EMBL/GenBank/DDBJ databases">
        <title>Shewanella sp. YLB-07 whole genome sequence.</title>
        <authorList>
            <person name="Yu L."/>
        </authorList>
    </citation>
    <scope>NUCLEOTIDE SEQUENCE</scope>
    <source>
        <strain evidence="10">YLB-08</strain>
    </source>
</reference>
<evidence type="ECO:0000256" key="5">
    <source>
        <dbReference type="ARBA" id="ARBA00022692"/>
    </source>
</evidence>
<keyword evidence="4" id="KW-0808">Transferase</keyword>